<keyword evidence="7" id="KW-1185">Reference proteome</keyword>
<dbReference type="VEuPathDB" id="FungiDB:Z518_10468"/>
<dbReference type="UniPathway" id="UPA00333">
    <property type="reaction ID" value="UER00454"/>
</dbReference>
<dbReference type="GeneID" id="25298539"/>
<feature type="active site" description="Nucleophile" evidence="3">
    <location>
        <position position="173"/>
    </location>
</feature>
<dbReference type="InterPro" id="IPR050300">
    <property type="entry name" value="GDXG_lipolytic_enzyme"/>
</dbReference>
<accession>A0A0D2I3H7</accession>
<dbReference type="HOGENOM" id="CLU_016852_0_0_1"/>
<gene>
    <name evidence="6" type="ORF">Z518_10468</name>
</gene>
<feature type="active site" evidence="3">
    <location>
        <position position="277"/>
    </location>
</feature>
<sequence>MATDENLWSSVPWQSFPPNSKPLAWHKHRVPYTEQANALQNLDVWIPTSSSSREPANLSSIRGLWVIYIHGGAWRDPLVTSASFTPTIRCLLGRTQWDNPSTSKIAAFASINYSLSPYPNHPTDPSPPKDPSRAADRSRTARHPAHILDVLHALAFLQRKAGFGGNYILLGHSCGATLTIQVLMDATRWGDGAASALKGDKPRAALGLNGLYDLPGLIQDPGEKHAHLIPIYAEFTKGAFGEDETVWKDVSPVSVSDWTNEWGRAEREVVLVQSGEDTLVPYRQLEGMREGFKSAGLKVLEMHADGDHDELWEKGDRLAEIIHEMVTML</sequence>
<dbReference type="InterPro" id="IPR029058">
    <property type="entry name" value="AB_hydrolase_fold"/>
</dbReference>
<dbReference type="InterPro" id="IPR000073">
    <property type="entry name" value="AB_hydrolase_1"/>
</dbReference>
<feature type="compositionally biased region" description="Pro residues" evidence="4">
    <location>
        <begin position="119"/>
        <end position="129"/>
    </location>
</feature>
<keyword evidence="1 3" id="KW-0378">Hydrolase</keyword>
<dbReference type="SUPFAM" id="SSF53474">
    <property type="entry name" value="alpha/beta-Hydrolases"/>
    <property type="match status" value="1"/>
</dbReference>
<dbReference type="Pfam" id="PF12697">
    <property type="entry name" value="Abhydrolase_6"/>
    <property type="match status" value="1"/>
</dbReference>
<evidence type="ECO:0000313" key="7">
    <source>
        <dbReference type="Proteomes" id="UP000053617"/>
    </source>
</evidence>
<feature type="compositionally biased region" description="Basic and acidic residues" evidence="4">
    <location>
        <begin position="130"/>
        <end position="139"/>
    </location>
</feature>
<comment type="catalytic activity">
    <reaction evidence="3">
        <text>N-formyl-L-kynurenine + H2O = L-kynurenine + formate + H(+)</text>
        <dbReference type="Rhea" id="RHEA:13009"/>
        <dbReference type="ChEBI" id="CHEBI:15377"/>
        <dbReference type="ChEBI" id="CHEBI:15378"/>
        <dbReference type="ChEBI" id="CHEBI:15740"/>
        <dbReference type="ChEBI" id="CHEBI:57959"/>
        <dbReference type="ChEBI" id="CHEBI:58629"/>
        <dbReference type="EC" id="3.5.1.9"/>
    </reaction>
</comment>
<protein>
    <recommendedName>
        <fullName evidence="3">Kynurenine formamidase</fullName>
        <shortName evidence="3">KFA</shortName>
        <shortName evidence="3">KFase</shortName>
        <ecNumber evidence="3">3.5.1.9</ecNumber>
    </recommendedName>
    <alternativeName>
        <fullName evidence="3">Arylformamidase</fullName>
    </alternativeName>
    <alternativeName>
        <fullName evidence="3">N-formylkynurenine formamidase</fullName>
        <shortName evidence="3">FKF</shortName>
    </alternativeName>
</protein>
<dbReference type="Proteomes" id="UP000053617">
    <property type="component" value="Unassembled WGS sequence"/>
</dbReference>
<feature type="domain" description="AB hydrolase-1" evidence="5">
    <location>
        <begin position="109"/>
        <end position="320"/>
    </location>
</feature>
<evidence type="ECO:0000259" key="5">
    <source>
        <dbReference type="Pfam" id="PF12697"/>
    </source>
</evidence>
<comment type="function">
    <text evidence="3">Catalyzes the hydrolysis of N-formyl-L-kynurenine to L-kynurenine, the second step in the kynurenine pathway of tryptophan degradation. Kynurenine may be further oxidized to nicotinic acid, NAD(H) and NADP(H). Required for elimination of toxic metabolites.</text>
</comment>
<comment type="similarity">
    <text evidence="3">Belongs to the kynurenine formamidase family.</text>
</comment>
<dbReference type="GO" id="GO:0019441">
    <property type="term" value="P:L-tryptophan catabolic process to kynurenine"/>
    <property type="evidence" value="ECO:0007669"/>
    <property type="project" value="UniProtKB-UniRule"/>
</dbReference>
<dbReference type="STRING" id="1442369.A0A0D2I3H7"/>
<dbReference type="PANTHER" id="PTHR48081:SF33">
    <property type="entry name" value="KYNURENINE FORMAMIDASE"/>
    <property type="match status" value="1"/>
</dbReference>
<keyword evidence="2 3" id="KW-0823">Tryptophan catabolism</keyword>
<comment type="pathway">
    <text evidence="3">Amino-acid degradation; L-tryptophan degradation via kynurenine pathway; L-kynurenine from L-tryptophan: step 2/2.</text>
</comment>
<organism evidence="6 7">
    <name type="scientific">Rhinocladiella mackenziei CBS 650.93</name>
    <dbReference type="NCBI Taxonomy" id="1442369"/>
    <lineage>
        <taxon>Eukaryota</taxon>
        <taxon>Fungi</taxon>
        <taxon>Dikarya</taxon>
        <taxon>Ascomycota</taxon>
        <taxon>Pezizomycotina</taxon>
        <taxon>Eurotiomycetes</taxon>
        <taxon>Chaetothyriomycetidae</taxon>
        <taxon>Chaetothyriales</taxon>
        <taxon>Herpotrichiellaceae</taxon>
        <taxon>Rhinocladiella</taxon>
    </lineage>
</organism>
<comment type="domain">
    <text evidence="3">The main chain amide nitrogen atoms of the second glycine and its adjacent residue in the HGGXW motif define the oxyanion hole, and stabilize the oxyanion that forms during the nucleophilic attack by the catalytic serine during substrate cleavage.</text>
</comment>
<name>A0A0D2I3H7_9EURO</name>
<dbReference type="OrthoDB" id="420264at2759"/>
<dbReference type="GO" id="GO:0034354">
    <property type="term" value="P:'de novo' NAD+ biosynthetic process from L-tryptophan"/>
    <property type="evidence" value="ECO:0007669"/>
    <property type="project" value="UniProtKB-UniRule"/>
</dbReference>
<dbReference type="HAMAP" id="MF_03014">
    <property type="entry name" value="KFase"/>
    <property type="match status" value="1"/>
</dbReference>
<feature type="short sequence motif" description="HGGXW" evidence="3">
    <location>
        <begin position="70"/>
        <end position="74"/>
    </location>
</feature>
<dbReference type="ESTHER" id="9euro-a0a0d2i3h7">
    <property type="family name" value="Kynurenine-formamidase"/>
</dbReference>
<proteinExistence type="inferred from homology"/>
<comment type="subunit">
    <text evidence="3">Homodimer.</text>
</comment>
<evidence type="ECO:0000313" key="6">
    <source>
        <dbReference type="EMBL" id="KIX00329.1"/>
    </source>
</evidence>
<evidence type="ECO:0000256" key="1">
    <source>
        <dbReference type="ARBA" id="ARBA00022801"/>
    </source>
</evidence>
<dbReference type="Gene3D" id="3.40.50.1820">
    <property type="entry name" value="alpha/beta hydrolase"/>
    <property type="match status" value="1"/>
</dbReference>
<dbReference type="InterPro" id="IPR027519">
    <property type="entry name" value="KFase_ver/fungi-typ"/>
</dbReference>
<dbReference type="EMBL" id="KN847483">
    <property type="protein sequence ID" value="KIX00329.1"/>
    <property type="molecule type" value="Genomic_DNA"/>
</dbReference>
<dbReference type="RefSeq" id="XP_013267465.1">
    <property type="nucleotide sequence ID" value="XM_013412011.1"/>
</dbReference>
<dbReference type="EC" id="3.5.1.9" evidence="3"/>
<dbReference type="GO" id="GO:0004061">
    <property type="term" value="F:arylformamidase activity"/>
    <property type="evidence" value="ECO:0007669"/>
    <property type="project" value="UniProtKB-UniRule"/>
</dbReference>
<reference evidence="6 7" key="1">
    <citation type="submission" date="2015-01" db="EMBL/GenBank/DDBJ databases">
        <title>The Genome Sequence of Rhinocladiella mackenzie CBS 650.93.</title>
        <authorList>
            <consortium name="The Broad Institute Genomics Platform"/>
            <person name="Cuomo C."/>
            <person name="de Hoog S."/>
            <person name="Gorbushina A."/>
            <person name="Stielow B."/>
            <person name="Teixiera M."/>
            <person name="Abouelleil A."/>
            <person name="Chapman S.B."/>
            <person name="Priest M."/>
            <person name="Young S.K."/>
            <person name="Wortman J."/>
            <person name="Nusbaum C."/>
            <person name="Birren B."/>
        </authorList>
    </citation>
    <scope>NUCLEOTIDE SEQUENCE [LARGE SCALE GENOMIC DNA]</scope>
    <source>
        <strain evidence="6 7">CBS 650.93</strain>
    </source>
</reference>
<feature type="active site" evidence="3">
    <location>
        <position position="308"/>
    </location>
</feature>
<feature type="region of interest" description="Disordered" evidence="4">
    <location>
        <begin position="118"/>
        <end position="139"/>
    </location>
</feature>
<evidence type="ECO:0000256" key="3">
    <source>
        <dbReference type="HAMAP-Rule" id="MF_03014"/>
    </source>
</evidence>
<dbReference type="AlphaFoldDB" id="A0A0D2I3H7"/>
<dbReference type="PANTHER" id="PTHR48081">
    <property type="entry name" value="AB HYDROLASE SUPERFAMILY PROTEIN C4A8.06C"/>
    <property type="match status" value="1"/>
</dbReference>
<evidence type="ECO:0000256" key="4">
    <source>
        <dbReference type="SAM" id="MobiDB-lite"/>
    </source>
</evidence>
<evidence type="ECO:0000256" key="2">
    <source>
        <dbReference type="ARBA" id="ARBA00023079"/>
    </source>
</evidence>